<evidence type="ECO:0000313" key="1">
    <source>
        <dbReference type="EMBL" id="GIN55952.1"/>
    </source>
</evidence>
<keyword evidence="2" id="KW-1185">Reference proteome</keyword>
<dbReference type="Proteomes" id="UP000679950">
    <property type="component" value="Unassembled WGS sequence"/>
</dbReference>
<reference evidence="1 2" key="1">
    <citation type="submission" date="2021-03" db="EMBL/GenBank/DDBJ databases">
        <title>Antimicrobial resistance genes in bacteria isolated from Japanese honey, and their potential for conferring macrolide and lincosamide resistance in the American foulbrood pathogen Paenibacillus larvae.</title>
        <authorList>
            <person name="Okamoto M."/>
            <person name="Kumagai M."/>
            <person name="Kanamori H."/>
            <person name="Takamatsu D."/>
        </authorList>
    </citation>
    <scope>NUCLEOTIDE SEQUENCE [LARGE SCALE GENOMIC DNA]</scope>
    <source>
        <strain evidence="1 2">J8TS2</strain>
    </source>
</reference>
<name>A0ABQ4KF72_9BACI</name>
<dbReference type="EMBL" id="BORB01000001">
    <property type="protein sequence ID" value="GIN55952.1"/>
    <property type="molecule type" value="Genomic_DNA"/>
</dbReference>
<accession>A0ABQ4KF72</accession>
<comment type="caution">
    <text evidence="1">The sequence shown here is derived from an EMBL/GenBank/DDBJ whole genome shotgun (WGS) entry which is preliminary data.</text>
</comment>
<evidence type="ECO:0000313" key="2">
    <source>
        <dbReference type="Proteomes" id="UP000679950"/>
    </source>
</evidence>
<sequence length="66" mass="7786">MCKDEEEKDLLEMLQKVNEGQSTPKNIQITNESIEKLIKRKNPIFCKDGVAKIDSNHPDYEFWMED</sequence>
<protein>
    <submittedName>
        <fullName evidence="1">Uncharacterized protein</fullName>
    </submittedName>
</protein>
<organism evidence="1 2">
    <name type="scientific">Lederbergia ruris</name>
    <dbReference type="NCBI Taxonomy" id="217495"/>
    <lineage>
        <taxon>Bacteria</taxon>
        <taxon>Bacillati</taxon>
        <taxon>Bacillota</taxon>
        <taxon>Bacilli</taxon>
        <taxon>Bacillales</taxon>
        <taxon>Bacillaceae</taxon>
        <taxon>Lederbergia</taxon>
    </lineage>
</organism>
<proteinExistence type="predicted"/>
<gene>
    <name evidence="1" type="ORF">J8TS2_02710</name>
</gene>